<keyword evidence="10" id="KW-1185">Reference proteome</keyword>
<dbReference type="Pfam" id="PF00393">
    <property type="entry name" value="6PGD"/>
    <property type="match status" value="1"/>
</dbReference>
<comment type="catalytic activity">
    <reaction evidence="6">
        <text>6-phospho-D-gluconate + NADP(+) = D-ribulose 5-phosphate + CO2 + NADPH</text>
        <dbReference type="Rhea" id="RHEA:10116"/>
        <dbReference type="ChEBI" id="CHEBI:16526"/>
        <dbReference type="ChEBI" id="CHEBI:57783"/>
        <dbReference type="ChEBI" id="CHEBI:58121"/>
        <dbReference type="ChEBI" id="CHEBI:58349"/>
        <dbReference type="ChEBI" id="CHEBI:58759"/>
        <dbReference type="EC" id="1.1.1.44"/>
    </reaction>
</comment>
<accession>A0A8H3EDY4</accession>
<dbReference type="Proteomes" id="UP000664169">
    <property type="component" value="Unassembled WGS sequence"/>
</dbReference>
<sequence>MHQIAMIGTGSMGSMMTLLFAENGVKMSIYDPSESNRKKAMDKAKQDGLESKVTAYSDYESLCNSLSSPKVFFFSVPHGSVGDAIVDSLWPYLEKGDIIIDGSNEHWENTQRRQGKLVVRGVGYVGMGVSGGYQSARGGASFSPGGEDWAVEAVMPFLRTVAAKDVEGNPCVQKMGAGGAGHYVKMIHNGIEQGMMSALCEVWGIMNSGLGLRYEEIADIFEKWNTKGELRENFLVGIGVDILKQKDPENKKHVLSEIQDKVVQDVDESEGTGVWTSEEGMRLHIPIPTITSGHQMRLASAYSTKRKRVSKAMGGRLVTPQSIECEDREGMIEQLRQATYITFLASFIQGLTLLARADDENRWGLDFSKIIAIWRGGCIIRSEHISELFLKVYKNASKEILSDPLANETVAAEFKNAFPALKKIVSRSIEADAYIPTLAATLEWLKYSTTEEGLPTEFEEAELDFFGWHMFDLKGHDSGKAVTGRYHFGWRSAKGIPEPSKIVRL</sequence>
<dbReference type="InterPro" id="IPR006114">
    <property type="entry name" value="6PGDH_C"/>
</dbReference>
<dbReference type="GO" id="GO:0050661">
    <property type="term" value="F:NADP binding"/>
    <property type="evidence" value="ECO:0007669"/>
    <property type="project" value="InterPro"/>
</dbReference>
<dbReference type="EC" id="1.1.1.44" evidence="6"/>
<dbReference type="EMBL" id="CAJPDQ010000001">
    <property type="protein sequence ID" value="CAF9903732.1"/>
    <property type="molecule type" value="Genomic_DNA"/>
</dbReference>
<comment type="subunit">
    <text evidence="6">Homodimer.</text>
</comment>
<reference evidence="9" key="1">
    <citation type="submission" date="2021-03" db="EMBL/GenBank/DDBJ databases">
        <authorList>
            <person name="Tagirdzhanova G."/>
        </authorList>
    </citation>
    <scope>NUCLEOTIDE SEQUENCE</scope>
</reference>
<keyword evidence="5 6" id="KW-0570">Pentose shunt</keyword>
<keyword evidence="3 6" id="KW-0560">Oxidoreductase</keyword>
<dbReference type="GO" id="GO:0006098">
    <property type="term" value="P:pentose-phosphate shunt"/>
    <property type="evidence" value="ECO:0007669"/>
    <property type="project" value="UniProtKB-UniPathway"/>
</dbReference>
<comment type="similarity">
    <text evidence="2 6">Belongs to the 6-phosphogluconate dehydrogenase family.</text>
</comment>
<feature type="domain" description="6-phosphogluconate dehydrogenase C-terminal" evidence="8">
    <location>
        <begin position="181"/>
        <end position="491"/>
    </location>
</feature>
<feature type="active site" description="Proton donor" evidence="7">
    <location>
        <position position="192"/>
    </location>
</feature>
<dbReference type="FunFam" id="3.40.50.720:FF:000634">
    <property type="entry name" value="6-phosphogluconate dehydrogenase, decarboxylating"/>
    <property type="match status" value="1"/>
</dbReference>
<keyword evidence="6" id="KW-0521">NADP</keyword>
<dbReference type="PIRSF" id="PIRSF000109">
    <property type="entry name" value="6PGD"/>
    <property type="match status" value="1"/>
</dbReference>
<evidence type="ECO:0000313" key="9">
    <source>
        <dbReference type="EMBL" id="CAF9903732.1"/>
    </source>
</evidence>
<dbReference type="OrthoDB" id="434986at2759"/>
<evidence type="ECO:0000256" key="6">
    <source>
        <dbReference type="PIRNR" id="PIRNR000109"/>
    </source>
</evidence>
<dbReference type="UniPathway" id="UPA00115">
    <property type="reaction ID" value="UER00410"/>
</dbReference>
<dbReference type="GO" id="GO:0019521">
    <property type="term" value="P:D-gluconate metabolic process"/>
    <property type="evidence" value="ECO:0007669"/>
    <property type="project" value="UniProtKB-KW"/>
</dbReference>
<dbReference type="SMART" id="SM01350">
    <property type="entry name" value="6PGD"/>
    <property type="match status" value="1"/>
</dbReference>
<comment type="pathway">
    <text evidence="1 6">Carbohydrate degradation; pentose phosphate pathway; D-ribulose 5-phosphate from D-glucose 6-phosphate (oxidative stage): step 3/3.</text>
</comment>
<dbReference type="Pfam" id="PF03446">
    <property type="entry name" value="NAD_binding_2"/>
    <property type="match status" value="1"/>
</dbReference>
<dbReference type="InterPro" id="IPR013328">
    <property type="entry name" value="6PGD_dom2"/>
</dbReference>
<feature type="active site" description="Proton acceptor" evidence="7">
    <location>
        <position position="185"/>
    </location>
</feature>
<dbReference type="InterPro" id="IPR006113">
    <property type="entry name" value="6PGDH_Gnd/GntZ"/>
</dbReference>
<dbReference type="InterPro" id="IPR008927">
    <property type="entry name" value="6-PGluconate_DH-like_C_sf"/>
</dbReference>
<evidence type="ECO:0000256" key="2">
    <source>
        <dbReference type="ARBA" id="ARBA00008419"/>
    </source>
</evidence>
<evidence type="ECO:0000313" key="10">
    <source>
        <dbReference type="Proteomes" id="UP000664169"/>
    </source>
</evidence>
<comment type="caution">
    <text evidence="9">The sequence shown here is derived from an EMBL/GenBank/DDBJ whole genome shotgun (WGS) entry which is preliminary data.</text>
</comment>
<comment type="function">
    <text evidence="6">Catalyzes the oxidative decarboxylation of 6-phosphogluconate to ribulose 5-phosphate and CO(2), with concomitant reduction of NADP to NADPH.</text>
</comment>
<evidence type="ECO:0000256" key="4">
    <source>
        <dbReference type="ARBA" id="ARBA00023064"/>
    </source>
</evidence>
<dbReference type="InterPro" id="IPR036291">
    <property type="entry name" value="NAD(P)-bd_dom_sf"/>
</dbReference>
<dbReference type="SUPFAM" id="SSF51735">
    <property type="entry name" value="NAD(P)-binding Rossmann-fold domains"/>
    <property type="match status" value="1"/>
</dbReference>
<evidence type="ECO:0000256" key="3">
    <source>
        <dbReference type="ARBA" id="ARBA00023002"/>
    </source>
</evidence>
<dbReference type="AlphaFoldDB" id="A0A8H3EDY4"/>
<gene>
    <name evidence="9" type="ORF">GOMPHAMPRED_000519</name>
</gene>
<dbReference type="SUPFAM" id="SSF48179">
    <property type="entry name" value="6-phosphogluconate dehydrogenase C-terminal domain-like"/>
    <property type="match status" value="1"/>
</dbReference>
<keyword evidence="4" id="KW-0311">Gluconate utilization</keyword>
<dbReference type="PANTHER" id="PTHR11811">
    <property type="entry name" value="6-PHOSPHOGLUCONATE DEHYDROGENASE"/>
    <property type="match status" value="1"/>
</dbReference>
<dbReference type="Gene3D" id="3.40.50.720">
    <property type="entry name" value="NAD(P)-binding Rossmann-like Domain"/>
    <property type="match status" value="1"/>
</dbReference>
<evidence type="ECO:0000256" key="5">
    <source>
        <dbReference type="ARBA" id="ARBA00023126"/>
    </source>
</evidence>
<proteinExistence type="inferred from homology"/>
<name>A0A8H3EDY4_9LECA</name>
<dbReference type="Gene3D" id="1.10.1040.10">
    <property type="entry name" value="N-(1-d-carboxylethyl)-l-norvaline Dehydrogenase, domain 2"/>
    <property type="match status" value="1"/>
</dbReference>
<organism evidence="9 10">
    <name type="scientific">Gomphillus americanus</name>
    <dbReference type="NCBI Taxonomy" id="1940652"/>
    <lineage>
        <taxon>Eukaryota</taxon>
        <taxon>Fungi</taxon>
        <taxon>Dikarya</taxon>
        <taxon>Ascomycota</taxon>
        <taxon>Pezizomycotina</taxon>
        <taxon>Lecanoromycetes</taxon>
        <taxon>OSLEUM clade</taxon>
        <taxon>Ostropomycetidae</taxon>
        <taxon>Ostropales</taxon>
        <taxon>Graphidaceae</taxon>
        <taxon>Gomphilloideae</taxon>
        <taxon>Gomphillus</taxon>
    </lineage>
</organism>
<evidence type="ECO:0000259" key="8">
    <source>
        <dbReference type="SMART" id="SM01350"/>
    </source>
</evidence>
<protein>
    <recommendedName>
        <fullName evidence="6">6-phosphogluconate dehydrogenase, decarboxylating</fullName>
        <ecNumber evidence="6">1.1.1.44</ecNumber>
    </recommendedName>
</protein>
<dbReference type="GO" id="GO:0004616">
    <property type="term" value="F:phosphogluconate dehydrogenase (decarboxylating) activity"/>
    <property type="evidence" value="ECO:0007669"/>
    <property type="project" value="UniProtKB-EC"/>
</dbReference>
<dbReference type="InterPro" id="IPR006115">
    <property type="entry name" value="6PGDH_NADP-bd"/>
</dbReference>
<dbReference type="PRINTS" id="PR00076">
    <property type="entry name" value="6PGDHDRGNASE"/>
</dbReference>
<evidence type="ECO:0000256" key="1">
    <source>
        <dbReference type="ARBA" id="ARBA00004874"/>
    </source>
</evidence>
<evidence type="ECO:0000256" key="7">
    <source>
        <dbReference type="PIRSR" id="PIRSR000109-1"/>
    </source>
</evidence>
<dbReference type="InterPro" id="IPR006183">
    <property type="entry name" value="Pgluconate_DH"/>
</dbReference>